<dbReference type="PATRIC" id="fig|1339315.3.peg.3006"/>
<evidence type="ECO:0000256" key="1">
    <source>
        <dbReference type="ARBA" id="ARBA00023015"/>
    </source>
</evidence>
<gene>
    <name evidence="4" type="ORF">M124_2295</name>
</gene>
<organism evidence="4 5">
    <name type="scientific">Bacteroides fragilis str. 3988T(B)14</name>
    <dbReference type="NCBI Taxonomy" id="1339315"/>
    <lineage>
        <taxon>Bacteria</taxon>
        <taxon>Pseudomonadati</taxon>
        <taxon>Bacteroidota</taxon>
        <taxon>Bacteroidia</taxon>
        <taxon>Bacteroidales</taxon>
        <taxon>Bacteroidaceae</taxon>
        <taxon>Bacteroides</taxon>
    </lineage>
</organism>
<dbReference type="PROSITE" id="PS01124">
    <property type="entry name" value="HTH_ARAC_FAMILY_2"/>
    <property type="match status" value="1"/>
</dbReference>
<evidence type="ECO:0000256" key="2">
    <source>
        <dbReference type="ARBA" id="ARBA00023163"/>
    </source>
</evidence>
<reference evidence="4 5" key="1">
    <citation type="submission" date="2014-02" db="EMBL/GenBank/DDBJ databases">
        <authorList>
            <person name="Sears C."/>
            <person name="Carroll K."/>
            <person name="Sack B.R."/>
            <person name="Qadri F."/>
            <person name="Myers L.L."/>
            <person name="Chung G.-T."/>
            <person name="Escheverria P."/>
            <person name="Fraser C.M."/>
            <person name="Sadzewicz L."/>
            <person name="Shefchek K.A."/>
            <person name="Tallon L."/>
            <person name="Das S.P."/>
            <person name="Daugherty S."/>
            <person name="Mongodin E.F."/>
        </authorList>
    </citation>
    <scope>NUCLEOTIDE SEQUENCE [LARGE SCALE GENOMIC DNA]</scope>
    <source>
        <strain evidence="5">3988T(B)14</strain>
    </source>
</reference>
<evidence type="ECO:0000259" key="3">
    <source>
        <dbReference type="PROSITE" id="PS01124"/>
    </source>
</evidence>
<evidence type="ECO:0000313" key="5">
    <source>
        <dbReference type="Proteomes" id="UP000020529"/>
    </source>
</evidence>
<dbReference type="GO" id="GO:0043565">
    <property type="term" value="F:sequence-specific DNA binding"/>
    <property type="evidence" value="ECO:0007669"/>
    <property type="project" value="InterPro"/>
</dbReference>
<dbReference type="Proteomes" id="UP000020529">
    <property type="component" value="Unassembled WGS sequence"/>
</dbReference>
<dbReference type="Gene3D" id="1.10.10.60">
    <property type="entry name" value="Homeodomain-like"/>
    <property type="match status" value="1"/>
</dbReference>
<sequence>MKCIEHGYCDLTHFIKSFKRFTGKVPLQYYKQNIGNDRK</sequence>
<keyword evidence="2" id="KW-0804">Transcription</keyword>
<keyword evidence="1" id="KW-0805">Transcription regulation</keyword>
<protein>
    <recommendedName>
        <fullName evidence="3">HTH araC/xylS-type domain-containing protein</fullName>
    </recommendedName>
</protein>
<dbReference type="GO" id="GO:0003700">
    <property type="term" value="F:DNA-binding transcription factor activity"/>
    <property type="evidence" value="ECO:0007669"/>
    <property type="project" value="InterPro"/>
</dbReference>
<dbReference type="InterPro" id="IPR009057">
    <property type="entry name" value="Homeodomain-like_sf"/>
</dbReference>
<comment type="caution">
    <text evidence="4">The sequence shown here is derived from an EMBL/GenBank/DDBJ whole genome shotgun (WGS) entry which is preliminary data.</text>
</comment>
<accession>A0A015UJ21</accession>
<dbReference type="AlphaFoldDB" id="A0A015UJ21"/>
<proteinExistence type="predicted"/>
<dbReference type="EMBL" id="JGCY01000329">
    <property type="protein sequence ID" value="EXY73933.1"/>
    <property type="molecule type" value="Genomic_DNA"/>
</dbReference>
<dbReference type="SUPFAM" id="SSF46689">
    <property type="entry name" value="Homeodomain-like"/>
    <property type="match status" value="1"/>
</dbReference>
<dbReference type="InterPro" id="IPR018060">
    <property type="entry name" value="HTH_AraC"/>
</dbReference>
<evidence type="ECO:0000313" key="4">
    <source>
        <dbReference type="EMBL" id="EXY73933.1"/>
    </source>
</evidence>
<feature type="domain" description="HTH araC/xylS-type" evidence="3">
    <location>
        <begin position="1"/>
        <end position="32"/>
    </location>
</feature>
<name>A0A015UJ21_BACFG</name>